<dbReference type="RefSeq" id="WP_219081422.1">
    <property type="nucleotide sequence ID" value="NZ_JAHBBD010000010.1"/>
</dbReference>
<keyword evidence="2" id="KW-1185">Reference proteome</keyword>
<organism evidence="1 2">
    <name type="scientific">Bifidobacterium phasiani</name>
    <dbReference type="NCBI Taxonomy" id="2834431"/>
    <lineage>
        <taxon>Bacteria</taxon>
        <taxon>Bacillati</taxon>
        <taxon>Actinomycetota</taxon>
        <taxon>Actinomycetes</taxon>
        <taxon>Bifidobacteriales</taxon>
        <taxon>Bifidobacteriaceae</taxon>
        <taxon>Bifidobacterium</taxon>
    </lineage>
</organism>
<evidence type="ECO:0000313" key="2">
    <source>
        <dbReference type="Proteomes" id="UP000812844"/>
    </source>
</evidence>
<name>A0ABS6W8U2_9BIFI</name>
<proteinExistence type="predicted"/>
<evidence type="ECO:0000313" key="1">
    <source>
        <dbReference type="EMBL" id="MBW3082857.1"/>
    </source>
</evidence>
<dbReference type="EMBL" id="JAHBBD010000010">
    <property type="protein sequence ID" value="MBW3082857.1"/>
    <property type="molecule type" value="Genomic_DNA"/>
</dbReference>
<accession>A0ABS6W8U2</accession>
<sequence length="48" mass="5450">MRPATPSSRFRDVTVPARLGTWADKHDVNYSGVLRDVLEHLYRQPAAV</sequence>
<protein>
    <submittedName>
        <fullName evidence="1">Uncharacterized protein</fullName>
    </submittedName>
</protein>
<gene>
    <name evidence="1" type="ORF">KIH73_05630</name>
</gene>
<reference evidence="1 2" key="1">
    <citation type="submission" date="2021-05" db="EMBL/GenBank/DDBJ databases">
        <title>Phylogenetic classification of ten novel species belonging to the genus Bifidobacterium comprising B. colchicus sp. nov., B. abeli sp. nov., B. bicoloris sp. nov., B. guerezis sp. nov., B. rosaliae sp. nov., B. santillanensis sp. nov., B. argentati sp. nov., B. amazzoni sp. nov., B. pluviali sp. nov., and B. pinnaculum sp. nov.</title>
        <authorList>
            <person name="Lugli G.A."/>
            <person name="Ruiz Garcia L."/>
            <person name="Margolles A."/>
            <person name="Ventura M."/>
        </authorList>
    </citation>
    <scope>NUCLEOTIDE SEQUENCE [LARGE SCALE GENOMIC DNA]</scope>
    <source>
        <strain evidence="1 2">6T3</strain>
    </source>
</reference>
<comment type="caution">
    <text evidence="1">The sequence shown here is derived from an EMBL/GenBank/DDBJ whole genome shotgun (WGS) entry which is preliminary data.</text>
</comment>
<dbReference type="Proteomes" id="UP000812844">
    <property type="component" value="Unassembled WGS sequence"/>
</dbReference>